<comment type="similarity">
    <text evidence="1 7">Belongs to the SbcD family.</text>
</comment>
<evidence type="ECO:0000256" key="4">
    <source>
        <dbReference type="ARBA" id="ARBA00022722"/>
    </source>
</evidence>
<dbReference type="AlphaFoldDB" id="A0A4V2SDE5"/>
<dbReference type="InterPro" id="IPR029052">
    <property type="entry name" value="Metallo-depent_PP-like"/>
</dbReference>
<dbReference type="GO" id="GO:0008408">
    <property type="term" value="F:3'-5' exonuclease activity"/>
    <property type="evidence" value="ECO:0007669"/>
    <property type="project" value="InterPro"/>
</dbReference>
<keyword evidence="7" id="KW-0235">DNA replication</keyword>
<evidence type="ECO:0000313" key="11">
    <source>
        <dbReference type="Proteomes" id="UP000295765"/>
    </source>
</evidence>
<dbReference type="InterPro" id="IPR026843">
    <property type="entry name" value="SbcD_C"/>
</dbReference>
<dbReference type="InterPro" id="IPR004843">
    <property type="entry name" value="Calcineurin-like_PHP"/>
</dbReference>
<feature type="domain" description="Nuclease SbcCD subunit D C-terminal" evidence="9">
    <location>
        <begin position="283"/>
        <end position="384"/>
    </location>
</feature>
<evidence type="ECO:0000256" key="1">
    <source>
        <dbReference type="ARBA" id="ARBA00010555"/>
    </source>
</evidence>
<dbReference type="PANTHER" id="PTHR30337">
    <property type="entry name" value="COMPONENT OF ATP-DEPENDENT DSDNA EXONUCLEASE"/>
    <property type="match status" value="1"/>
</dbReference>
<name>A0A4V2SDE5_9GAMM</name>
<dbReference type="NCBIfam" id="TIGR00619">
    <property type="entry name" value="sbcd"/>
    <property type="match status" value="1"/>
</dbReference>
<proteinExistence type="inferred from homology"/>
<evidence type="ECO:0000259" key="9">
    <source>
        <dbReference type="Pfam" id="PF12320"/>
    </source>
</evidence>
<feature type="domain" description="Calcineurin-like phosphoesterase" evidence="8">
    <location>
        <begin position="1"/>
        <end position="232"/>
    </location>
</feature>
<dbReference type="Gene3D" id="3.60.21.10">
    <property type="match status" value="1"/>
</dbReference>
<comment type="caution">
    <text evidence="10">The sequence shown here is derived from an EMBL/GenBank/DDBJ whole genome shotgun (WGS) entry which is preliminary data.</text>
</comment>
<gene>
    <name evidence="7" type="primary">sbcD</name>
    <name evidence="10" type="ORF">EV699_103157</name>
</gene>
<dbReference type="Pfam" id="PF12320">
    <property type="entry name" value="SbcD_C"/>
    <property type="match status" value="1"/>
</dbReference>
<accession>A0A4V2SDE5</accession>
<evidence type="ECO:0000256" key="5">
    <source>
        <dbReference type="ARBA" id="ARBA00022801"/>
    </source>
</evidence>
<evidence type="ECO:0000256" key="3">
    <source>
        <dbReference type="ARBA" id="ARBA00013365"/>
    </source>
</evidence>
<dbReference type="GO" id="GO:0006310">
    <property type="term" value="P:DNA recombination"/>
    <property type="evidence" value="ECO:0007669"/>
    <property type="project" value="UniProtKB-KW"/>
</dbReference>
<evidence type="ECO:0000259" key="8">
    <source>
        <dbReference type="Pfam" id="PF00149"/>
    </source>
</evidence>
<evidence type="ECO:0000256" key="2">
    <source>
        <dbReference type="ARBA" id="ARBA00011322"/>
    </source>
</evidence>
<keyword evidence="5 7" id="KW-0378">Hydrolase</keyword>
<dbReference type="RefSeq" id="WP_132538862.1">
    <property type="nucleotide sequence ID" value="NZ_SLWY01000003.1"/>
</dbReference>
<evidence type="ECO:0000313" key="10">
    <source>
        <dbReference type="EMBL" id="TCO83107.1"/>
    </source>
</evidence>
<dbReference type="Pfam" id="PF00149">
    <property type="entry name" value="Metallophos"/>
    <property type="match status" value="1"/>
</dbReference>
<dbReference type="OrthoDB" id="9773856at2"/>
<dbReference type="PANTHER" id="PTHR30337:SF0">
    <property type="entry name" value="NUCLEASE SBCCD SUBUNIT D"/>
    <property type="match status" value="1"/>
</dbReference>
<dbReference type="InterPro" id="IPR004593">
    <property type="entry name" value="SbcD"/>
</dbReference>
<keyword evidence="7" id="KW-0255">Endonuclease</keyword>
<dbReference type="GO" id="GO:0004519">
    <property type="term" value="F:endonuclease activity"/>
    <property type="evidence" value="ECO:0007669"/>
    <property type="project" value="UniProtKB-KW"/>
</dbReference>
<comment type="function">
    <text evidence="7">SbcCD cleaves DNA hairpin structures. These structures can inhibit DNA replication and are intermediates in certain DNA recombination reactions. The complex acts as a 3'-&gt;5' double strand exonuclease that can open hairpins. It also has a 5' single-strand endonuclease activity.</text>
</comment>
<organism evidence="10 11">
    <name type="scientific">Plasticicumulans lactativorans</name>
    <dbReference type="NCBI Taxonomy" id="1133106"/>
    <lineage>
        <taxon>Bacteria</taxon>
        <taxon>Pseudomonadati</taxon>
        <taxon>Pseudomonadota</taxon>
        <taxon>Gammaproteobacteria</taxon>
        <taxon>Candidatus Competibacteraceae</taxon>
        <taxon>Plasticicumulans</taxon>
    </lineage>
</organism>
<evidence type="ECO:0000256" key="6">
    <source>
        <dbReference type="ARBA" id="ARBA00022839"/>
    </source>
</evidence>
<comment type="subunit">
    <text evidence="2 7">Heterodimer of SbcC and SbcD.</text>
</comment>
<dbReference type="SUPFAM" id="SSF56300">
    <property type="entry name" value="Metallo-dependent phosphatases"/>
    <property type="match status" value="1"/>
</dbReference>
<sequence>MRLLHTSDWHLGQTLHGFDRSHEHQAFLDWLLDTLEREAVDALLVAGDVFDTANPSAAAQHQLYAFLGRAKARLPHLHTVLIAGNHDSAARLEAPGPLLAAFDARASGQLVRDAAGAIDVERLLLPLCARDGRSAAWVLAVPFLRPGDVPRVEGAADPYPAGVAALYAQALELALQRRAPGQAIVALGHCHMAGGEVSADSERRLVIGGAEALPAGLFDPRIAYVALGHLHRAQRVGGDDTRRYAGSPLPLAFTERDYRHQVLRVDLDGEHVREVIALHVPRTVPLLRVPERHAPPDAVLAALAALALPPCPPAARPYLEVRVQLDAPEPDLRARIDAALEGRPVRLARIDARRSAAAPAAAHVPDDLARLQPVDVFERRFHERYGAAAPEPLRRAFAELLHAAAAGEAR</sequence>
<keyword evidence="7" id="KW-0233">DNA recombination</keyword>
<keyword evidence="4 7" id="KW-0540">Nuclease</keyword>
<dbReference type="EMBL" id="SLWY01000003">
    <property type="protein sequence ID" value="TCO83107.1"/>
    <property type="molecule type" value="Genomic_DNA"/>
</dbReference>
<protein>
    <recommendedName>
        <fullName evidence="3 7">Nuclease SbcCD subunit D</fullName>
    </recommendedName>
</protein>
<keyword evidence="11" id="KW-1185">Reference proteome</keyword>
<evidence type="ECO:0000256" key="7">
    <source>
        <dbReference type="RuleBase" id="RU363069"/>
    </source>
</evidence>
<reference evidence="10 11" key="1">
    <citation type="submission" date="2019-03" db="EMBL/GenBank/DDBJ databases">
        <title>Genomic Encyclopedia of Type Strains, Phase IV (KMG-IV): sequencing the most valuable type-strain genomes for metagenomic binning, comparative biology and taxonomic classification.</title>
        <authorList>
            <person name="Goeker M."/>
        </authorList>
    </citation>
    <scope>NUCLEOTIDE SEQUENCE [LARGE SCALE GENOMIC DNA]</scope>
    <source>
        <strain evidence="10 11">DSM 25287</strain>
    </source>
</reference>
<keyword evidence="6 7" id="KW-0269">Exonuclease</keyword>
<dbReference type="InterPro" id="IPR041796">
    <property type="entry name" value="Mre11_N"/>
</dbReference>
<dbReference type="GO" id="GO:0006260">
    <property type="term" value="P:DNA replication"/>
    <property type="evidence" value="ECO:0007669"/>
    <property type="project" value="UniProtKB-KW"/>
</dbReference>
<dbReference type="InterPro" id="IPR050535">
    <property type="entry name" value="DNA_Repair-Maintenance_Comp"/>
</dbReference>
<dbReference type="Proteomes" id="UP000295765">
    <property type="component" value="Unassembled WGS sequence"/>
</dbReference>
<dbReference type="CDD" id="cd00840">
    <property type="entry name" value="MPP_Mre11_N"/>
    <property type="match status" value="1"/>
</dbReference>